<dbReference type="InterPro" id="IPR038722">
    <property type="entry name" value="Ner_HTH_dom"/>
</dbReference>
<protein>
    <recommendedName>
        <fullName evidence="5">HTH cro/C1-type domain-containing protein</fullName>
    </recommendedName>
</protein>
<comment type="caution">
    <text evidence="6">The sequence shown here is derived from an EMBL/GenBank/DDBJ whole genome shotgun (WGS) entry which is preliminary data.</text>
</comment>
<gene>
    <name evidence="6" type="ORF">HMPREF9725_02210</name>
</gene>
<dbReference type="EMBL" id="AGDW01000022">
    <property type="protein sequence ID" value="EMB29340.1"/>
    <property type="molecule type" value="Genomic_DNA"/>
</dbReference>
<evidence type="ECO:0000256" key="1">
    <source>
        <dbReference type="ARBA" id="ARBA00006157"/>
    </source>
</evidence>
<dbReference type="InterPro" id="IPR010982">
    <property type="entry name" value="Lambda_DNA-bd_dom_sf"/>
</dbReference>
<name>M2BIV9_TREDN</name>
<evidence type="ECO:0000313" key="6">
    <source>
        <dbReference type="EMBL" id="EMB29340.1"/>
    </source>
</evidence>
<dbReference type="Gene3D" id="1.10.260.40">
    <property type="entry name" value="lambda repressor-like DNA-binding domains"/>
    <property type="match status" value="1"/>
</dbReference>
<dbReference type="CDD" id="cd00093">
    <property type="entry name" value="HTH_XRE"/>
    <property type="match status" value="1"/>
</dbReference>
<keyword evidence="4" id="KW-0804">Transcription</keyword>
<dbReference type="HOGENOM" id="CLU_2222066_0_0_12"/>
<dbReference type="SMART" id="SM00530">
    <property type="entry name" value="HTH_XRE"/>
    <property type="match status" value="1"/>
</dbReference>
<keyword evidence="3" id="KW-0238">DNA-binding</keyword>
<evidence type="ECO:0000256" key="4">
    <source>
        <dbReference type="ARBA" id="ARBA00023163"/>
    </source>
</evidence>
<evidence type="ECO:0000259" key="5">
    <source>
        <dbReference type="SMART" id="SM00530"/>
    </source>
</evidence>
<dbReference type="Proteomes" id="UP000011708">
    <property type="component" value="Chromosome"/>
</dbReference>
<reference evidence="6" key="1">
    <citation type="submission" date="2012-01" db="EMBL/GenBank/DDBJ databases">
        <title>The Genome Sequence of Treponema denticola H1-T.</title>
        <authorList>
            <consortium name="The Broad Institute Genome Sequencing Platform"/>
            <person name="Earl A."/>
            <person name="Ward D."/>
            <person name="Feldgarden M."/>
            <person name="Gevers D."/>
            <person name="Blanton J.M."/>
            <person name="Fenno C.J."/>
            <person name="Baranova O.V."/>
            <person name="Mathney J."/>
            <person name="Dewhirst F.E."/>
            <person name="Izard J."/>
            <person name="Young S.K."/>
            <person name="Zeng Q."/>
            <person name="Gargeya S."/>
            <person name="Fitzgerald M."/>
            <person name="Haas B."/>
            <person name="Abouelleil A."/>
            <person name="Alvarado L."/>
            <person name="Arachchi H.M."/>
            <person name="Berlin A."/>
            <person name="Chapman S.B."/>
            <person name="Gearin G."/>
            <person name="Goldberg J."/>
            <person name="Griggs A."/>
            <person name="Gujja S."/>
            <person name="Hansen M."/>
            <person name="Heiman D."/>
            <person name="Howarth C."/>
            <person name="Larimer J."/>
            <person name="Lui A."/>
            <person name="MacDonald P.J.P."/>
            <person name="McCowen C."/>
            <person name="Montmayeur A."/>
            <person name="Murphy C."/>
            <person name="Neiman D."/>
            <person name="Pearson M."/>
            <person name="Priest M."/>
            <person name="Roberts A."/>
            <person name="Saif S."/>
            <person name="Shea T."/>
            <person name="Sisk P."/>
            <person name="Stolte C."/>
            <person name="Sykes S."/>
            <person name="Wortman J."/>
            <person name="Nusbaum C."/>
            <person name="Birren B."/>
        </authorList>
    </citation>
    <scope>NUCLEOTIDE SEQUENCE [LARGE SCALE GENOMIC DNA]</scope>
    <source>
        <strain evidence="6">H1-T</strain>
    </source>
</reference>
<dbReference type="AlphaFoldDB" id="M2BIV9"/>
<comment type="similarity">
    <text evidence="1">Belongs to the ner transcriptional regulatory family.</text>
</comment>
<evidence type="ECO:0000256" key="2">
    <source>
        <dbReference type="ARBA" id="ARBA00023015"/>
    </source>
</evidence>
<dbReference type="PATRIC" id="fig|999431.4.peg.2287"/>
<keyword evidence="2" id="KW-0805">Transcription regulation</keyword>
<feature type="domain" description="HTH cro/C1-type" evidence="5">
    <location>
        <begin position="27"/>
        <end position="82"/>
    </location>
</feature>
<accession>M2BIV9</accession>
<proteinExistence type="inferred from homology"/>
<sequence>MALTYEEFRKYKVTQRPYPKDMERLFNVKKAMAKFKIKTVSELAVKLKIKRTILNEIINGTRRSPVNEKRIAAFFKMPVSELFPPRTQDEIAEMNKKEQERNKGAA</sequence>
<evidence type="ECO:0000256" key="3">
    <source>
        <dbReference type="ARBA" id="ARBA00023125"/>
    </source>
</evidence>
<organism evidence="6">
    <name type="scientific">Treponema denticola H1-T</name>
    <dbReference type="NCBI Taxonomy" id="999431"/>
    <lineage>
        <taxon>Bacteria</taxon>
        <taxon>Pseudomonadati</taxon>
        <taxon>Spirochaetota</taxon>
        <taxon>Spirochaetia</taxon>
        <taxon>Spirochaetales</taxon>
        <taxon>Treponemataceae</taxon>
        <taxon>Treponema</taxon>
    </lineage>
</organism>
<dbReference type="InterPro" id="IPR001387">
    <property type="entry name" value="Cro/C1-type_HTH"/>
</dbReference>
<dbReference type="RefSeq" id="WP_002689511.1">
    <property type="nucleotide sequence ID" value="NZ_CM001794.1"/>
</dbReference>
<dbReference type="GO" id="GO:0003677">
    <property type="term" value="F:DNA binding"/>
    <property type="evidence" value="ECO:0007669"/>
    <property type="project" value="UniProtKB-KW"/>
</dbReference>
<dbReference type="Pfam" id="PF13693">
    <property type="entry name" value="HTH_35"/>
    <property type="match status" value="1"/>
</dbReference>